<dbReference type="Pfam" id="PF04358">
    <property type="entry name" value="DsrC"/>
    <property type="match status" value="1"/>
</dbReference>
<dbReference type="PANTHER" id="PTHR37010:SF1">
    <property type="entry name" value="SULFURTRANSFERASE TUSE"/>
    <property type="match status" value="1"/>
</dbReference>
<comment type="caution">
    <text evidence="5">The sequence shown here is derived from an EMBL/GenBank/DDBJ whole genome shotgun (WGS) entry which is preliminary data.</text>
</comment>
<evidence type="ECO:0000256" key="4">
    <source>
        <dbReference type="PIRSR" id="PIRSR006223-50"/>
    </source>
</evidence>
<dbReference type="GO" id="GO:0005737">
    <property type="term" value="C:cytoplasm"/>
    <property type="evidence" value="ECO:0007669"/>
    <property type="project" value="UniProtKB-SubCell"/>
</dbReference>
<dbReference type="SUPFAM" id="SSF69721">
    <property type="entry name" value="DsrC, the gamma subunit of dissimilatory sulfite reductase"/>
    <property type="match status" value="1"/>
</dbReference>
<evidence type="ECO:0000256" key="3">
    <source>
        <dbReference type="ARBA" id="ARBA00022490"/>
    </source>
</evidence>
<dbReference type="EMBL" id="SJZB01000042">
    <property type="protein sequence ID" value="TCJ12744.1"/>
    <property type="molecule type" value="Genomic_DNA"/>
</dbReference>
<organism evidence="5 6">
    <name type="scientific">Parasulfuritortus cantonensis</name>
    <dbReference type="NCBI Taxonomy" id="2528202"/>
    <lineage>
        <taxon>Bacteria</taxon>
        <taxon>Pseudomonadati</taxon>
        <taxon>Pseudomonadota</taxon>
        <taxon>Betaproteobacteria</taxon>
        <taxon>Nitrosomonadales</taxon>
        <taxon>Thiobacillaceae</taxon>
        <taxon>Parasulfuritortus</taxon>
    </lineage>
</organism>
<dbReference type="NCBIfam" id="TIGR03342">
    <property type="entry name" value="dsrC_tusE_dsvC"/>
    <property type="match status" value="1"/>
</dbReference>
<gene>
    <name evidence="5" type="primary">tusE</name>
    <name evidence="5" type="ORF">EZJ19_10895</name>
</gene>
<dbReference type="InterPro" id="IPR043163">
    <property type="entry name" value="DsrC-like_N"/>
</dbReference>
<comment type="subcellular location">
    <subcellularLocation>
        <location evidence="1">Cytoplasm</location>
    </subcellularLocation>
</comment>
<dbReference type="InterPro" id="IPR007453">
    <property type="entry name" value="DsrC/TusE"/>
</dbReference>
<keyword evidence="6" id="KW-1185">Reference proteome</keyword>
<dbReference type="Gene3D" id="3.30.1420.10">
    <property type="match status" value="1"/>
</dbReference>
<keyword evidence="3" id="KW-0963">Cytoplasm</keyword>
<evidence type="ECO:0000313" key="6">
    <source>
        <dbReference type="Proteomes" id="UP000295443"/>
    </source>
</evidence>
<dbReference type="GO" id="GO:0002143">
    <property type="term" value="P:tRNA wobble position uridine thiolation"/>
    <property type="evidence" value="ECO:0007669"/>
    <property type="project" value="TreeGrafter"/>
</dbReference>
<dbReference type="GO" id="GO:0097163">
    <property type="term" value="F:sulfur carrier activity"/>
    <property type="evidence" value="ECO:0007669"/>
    <property type="project" value="TreeGrafter"/>
</dbReference>
<dbReference type="Gene3D" id="1.10.10.370">
    <property type="entry name" value="DsrC-like protein, C-terminal domain"/>
    <property type="match status" value="1"/>
</dbReference>
<dbReference type="AlphaFoldDB" id="A0A4R1B3U4"/>
<evidence type="ECO:0000256" key="2">
    <source>
        <dbReference type="ARBA" id="ARBA00005718"/>
    </source>
</evidence>
<dbReference type="RefSeq" id="WP_131447489.1">
    <property type="nucleotide sequence ID" value="NZ_SJZB01000042.1"/>
</dbReference>
<dbReference type="PANTHER" id="PTHR37010">
    <property type="entry name" value="SULFURTRANSFERASE TUSE"/>
    <property type="match status" value="1"/>
</dbReference>
<proteinExistence type="inferred from homology"/>
<comment type="similarity">
    <text evidence="2">Belongs to the DsrC/TusE family.</text>
</comment>
<evidence type="ECO:0000256" key="1">
    <source>
        <dbReference type="ARBA" id="ARBA00004496"/>
    </source>
</evidence>
<accession>A0A4R1B3U4</accession>
<dbReference type="PIRSF" id="PIRSF006223">
    <property type="entry name" value="DsrC_TusE"/>
    <property type="match status" value="1"/>
</dbReference>
<sequence>MELELTGNGYLVDPSSWTEEVMYELARLDDNFELTEEHVKYIRSAREIYSETQAVPPIREFAKMHGMDRKAQPLYDLFPRGPMKMITKYGGLPQPTGCV</sequence>
<name>A0A4R1B3U4_9PROT</name>
<feature type="active site" description="Cysteine persulfide intermediate" evidence="4">
    <location>
        <position position="98"/>
    </location>
</feature>
<protein>
    <submittedName>
        <fullName evidence="5">TusE/DsrC/DsvC family sulfur relay protein</fullName>
    </submittedName>
</protein>
<dbReference type="OrthoDB" id="9786347at2"/>
<evidence type="ECO:0000313" key="5">
    <source>
        <dbReference type="EMBL" id="TCJ12744.1"/>
    </source>
</evidence>
<dbReference type="InterPro" id="IPR025526">
    <property type="entry name" value="DsrC-like_dom_sf"/>
</dbReference>
<reference evidence="5 6" key="1">
    <citation type="submission" date="2019-03" db="EMBL/GenBank/DDBJ databases">
        <title>Genome sequence of Thiobacillaceae bacterium LSR1, a sulfur-oxidizing bacterium isolated from freshwater sediment.</title>
        <authorList>
            <person name="Li S."/>
        </authorList>
    </citation>
    <scope>NUCLEOTIDE SEQUENCE [LARGE SCALE GENOMIC DNA]</scope>
    <source>
        <strain evidence="5 6">LSR1</strain>
    </source>
</reference>
<dbReference type="InterPro" id="IPR042072">
    <property type="entry name" value="DsrC-like_C"/>
</dbReference>
<dbReference type="Proteomes" id="UP000295443">
    <property type="component" value="Unassembled WGS sequence"/>
</dbReference>